<accession>A0ABW0LQQ6</accession>
<keyword evidence="2" id="KW-1185">Reference proteome</keyword>
<dbReference type="InterPro" id="IPR025681">
    <property type="entry name" value="COOH-NH2_lig"/>
</dbReference>
<evidence type="ECO:0008006" key="3">
    <source>
        <dbReference type="Google" id="ProtNLM"/>
    </source>
</evidence>
<name>A0ABW0LQQ6_9BACL</name>
<evidence type="ECO:0000313" key="2">
    <source>
        <dbReference type="Proteomes" id="UP001596105"/>
    </source>
</evidence>
<sequence length="514" mass="55625">MSGKVWAYVRSPVGAGAGANAAGGKVVAGLRASHVAGAGSKAGALDGGSPWALAGLPMLDEPSGPGAAGPNDCVVPVGSAPTLLLSDKSAMTSLTISPWLMNAKAKETAALPDGELQRRLRREGVPAIIGEKRPGDVGITRLSVSVWGFDAVEIARLGWHSPSINDVKYKRGQVDPICLHREHALWKPAEKLAARALYALGLDFGQVEARVTDQGKLYVAAVRPVMPRLSPGGQFRLKELVNEFASAWAAEAFRRPVAKLGADPEFVLLSEDGRVVPASRYFKPEADAGCDSVRVRGEKRWPLVELRPRPTTEPSRLASDVRRLLVAAAEKTAGAALTWRAGAMPVPGLPLGGHVHLSGVALTGERLRALDNAVALPLRLLEPPSAAKRRPRYGALGDVRRQPHGGFEFRTPPSWLVSPRLALGAFALAKIAAEHSRELAAWRPLDEERYREAFYSDDRAVLLEASDRIYGLIRQTAGYDRYREPVDYLFASIAGDRRWDESADFRRKWRIPIM</sequence>
<dbReference type="Proteomes" id="UP001596105">
    <property type="component" value="Unassembled WGS sequence"/>
</dbReference>
<protein>
    <recommendedName>
        <fullName evidence="3">PhiEco32-like amidoligase-type 2 protein</fullName>
    </recommendedName>
</protein>
<dbReference type="EMBL" id="JBHSMH010000005">
    <property type="protein sequence ID" value="MFC5467666.1"/>
    <property type="molecule type" value="Genomic_DNA"/>
</dbReference>
<reference evidence="2" key="1">
    <citation type="journal article" date="2019" name="Int. J. Syst. Evol. Microbiol.">
        <title>The Global Catalogue of Microorganisms (GCM) 10K type strain sequencing project: providing services to taxonomists for standard genome sequencing and annotation.</title>
        <authorList>
            <consortium name="The Broad Institute Genomics Platform"/>
            <consortium name="The Broad Institute Genome Sequencing Center for Infectious Disease"/>
            <person name="Wu L."/>
            <person name="Ma J."/>
        </authorList>
    </citation>
    <scope>NUCLEOTIDE SEQUENCE [LARGE SCALE GENOMIC DNA]</scope>
    <source>
        <strain evidence="2">CCUG 57113</strain>
    </source>
</reference>
<comment type="caution">
    <text evidence="1">The sequence shown here is derived from an EMBL/GenBank/DDBJ whole genome shotgun (WGS) entry which is preliminary data.</text>
</comment>
<proteinExistence type="predicted"/>
<gene>
    <name evidence="1" type="ORF">ACFPPD_02980</name>
</gene>
<dbReference type="RefSeq" id="WP_209742974.1">
    <property type="nucleotide sequence ID" value="NZ_JBHSMH010000005.1"/>
</dbReference>
<evidence type="ECO:0000313" key="1">
    <source>
        <dbReference type="EMBL" id="MFC5467666.1"/>
    </source>
</evidence>
<dbReference type="Pfam" id="PF14395">
    <property type="entry name" value="COOH-NH2_lig"/>
    <property type="match status" value="1"/>
</dbReference>
<organism evidence="1 2">
    <name type="scientific">Cohnella suwonensis</name>
    <dbReference type="NCBI Taxonomy" id="696072"/>
    <lineage>
        <taxon>Bacteria</taxon>
        <taxon>Bacillati</taxon>
        <taxon>Bacillota</taxon>
        <taxon>Bacilli</taxon>
        <taxon>Bacillales</taxon>
        <taxon>Paenibacillaceae</taxon>
        <taxon>Cohnella</taxon>
    </lineage>
</organism>